<dbReference type="CDD" id="cd09135">
    <property type="entry name" value="PLDc_PGS1_euk_1"/>
    <property type="match status" value="1"/>
</dbReference>
<keyword evidence="11" id="KW-0067">ATP-binding</keyword>
<dbReference type="GO" id="GO:0005739">
    <property type="term" value="C:mitochondrion"/>
    <property type="evidence" value="ECO:0007669"/>
    <property type="project" value="UniProtKB-SubCell"/>
</dbReference>
<keyword evidence="7 11" id="KW-0443">Lipid metabolism</keyword>
<dbReference type="SMART" id="SM00155">
    <property type="entry name" value="PLDc"/>
    <property type="match status" value="2"/>
</dbReference>
<comment type="pathway">
    <text evidence="2 11">Phospholipid metabolism; phosphatidylglycerol biosynthesis; phosphatidylglycerol from CDP-diacylglycerol: step 1/2.</text>
</comment>
<dbReference type="Proteomes" id="UP000663856">
    <property type="component" value="Unassembled WGS sequence"/>
</dbReference>
<evidence type="ECO:0000313" key="13">
    <source>
        <dbReference type="EMBL" id="CAF1078524.1"/>
    </source>
</evidence>
<evidence type="ECO:0000256" key="10">
    <source>
        <dbReference type="ARBA" id="ARBA00048586"/>
    </source>
</evidence>
<dbReference type="EMBL" id="CAJOBF010003414">
    <property type="protein sequence ID" value="CAF4090162.1"/>
    <property type="molecule type" value="Genomic_DNA"/>
</dbReference>
<dbReference type="InterPro" id="IPR001736">
    <property type="entry name" value="PLipase_D/transphosphatidylase"/>
</dbReference>
<evidence type="ECO:0000256" key="4">
    <source>
        <dbReference type="ARBA" id="ARBA00022516"/>
    </source>
</evidence>
<dbReference type="PANTHER" id="PTHR12586:SF1">
    <property type="entry name" value="CDP-DIACYLGLYCEROL--GLYCEROL-3-PHOSPHATE 3-PHOSPHATIDYLTRANSFERASE, MITOCHONDRIAL"/>
    <property type="match status" value="1"/>
</dbReference>
<evidence type="ECO:0000259" key="12">
    <source>
        <dbReference type="PROSITE" id="PS50035"/>
    </source>
</evidence>
<dbReference type="Proteomes" id="UP000663866">
    <property type="component" value="Unassembled WGS sequence"/>
</dbReference>
<keyword evidence="21" id="KW-1185">Reference proteome</keyword>
<gene>
    <name evidence="13" type="ORF">CJN711_LOCUS6081</name>
    <name evidence="14" type="ORF">KQP761_LOCUS27159</name>
    <name evidence="17" type="ORF">MBJ925_LOCUS27559</name>
    <name evidence="18" type="ORF">OVN521_LOCUS11434</name>
    <name evidence="19" type="ORF">UXM345_LOCUS21621</name>
    <name evidence="15" type="ORF">WKI299_LOCUS2346</name>
    <name evidence="16" type="ORF">XDN619_LOCUS7493</name>
</gene>
<dbReference type="EMBL" id="CAJNRE010014755">
    <property type="protein sequence ID" value="CAF2130863.1"/>
    <property type="molecule type" value="Genomic_DNA"/>
</dbReference>
<comment type="catalytic activity">
    <reaction evidence="10 11">
        <text>a CDP-1,2-diacyl-sn-glycerol + sn-glycerol 3-phosphate = a 1,2-diacyl-sn-glycero-3-phospho-(1'-sn-glycero-3'-phosphate) + CMP + H(+)</text>
        <dbReference type="Rhea" id="RHEA:12593"/>
        <dbReference type="ChEBI" id="CHEBI:15378"/>
        <dbReference type="ChEBI" id="CHEBI:57597"/>
        <dbReference type="ChEBI" id="CHEBI:58332"/>
        <dbReference type="ChEBI" id="CHEBI:60110"/>
        <dbReference type="ChEBI" id="CHEBI:60377"/>
        <dbReference type="EC" id="2.7.8.5"/>
    </reaction>
</comment>
<evidence type="ECO:0000256" key="9">
    <source>
        <dbReference type="ARBA" id="ARBA00023264"/>
    </source>
</evidence>
<dbReference type="UniPathway" id="UPA00084">
    <property type="reaction ID" value="UER00503"/>
</dbReference>
<evidence type="ECO:0000256" key="8">
    <source>
        <dbReference type="ARBA" id="ARBA00023209"/>
    </source>
</evidence>
<dbReference type="Proteomes" id="UP000663887">
    <property type="component" value="Unassembled WGS sequence"/>
</dbReference>
<evidence type="ECO:0000256" key="2">
    <source>
        <dbReference type="ARBA" id="ARBA00005042"/>
    </source>
</evidence>
<sequence>MNISSSCLNKFDWISNYGPSFVIPASNFDVLYEPSDFFQELNNIFASAKKRIYISSLYFGTDPYEYKLIDSIRTALEKNPSLRLVVLLDHLRGLRIDNHADKTTSKSMFLPLIEKYSSRVDFYLFHTPLLSGLLRKFIPARINESWGVQHMKIYMADNNLIISGANLNKSYFDNRQDRYLKLVNCSHLCKFFVDIIQTMAKQSFKIEKNHEEPIFMGEHHPYQGDNSKYYLQVENDLSSLMKTYQIRHPKPKSLTSDQALVVPLIQMGLFNINNDRDFNIYLYSHLPLNSKLYLATSYFNITEEYEKELIDNKRNDTQVSLLTASPQANGFYGSRGISRFVPAGYSENEREFIERAERKFSNDGQIQMLEYYRQQWTYHAKGLWLYDNDKDNNNNNNNYPVLTCIGSPNFGARSIRRDLEAQLAIVTNNEELSAKFHRERIQLFQYGAIVTSDTFKQLSRGVPFWGPLFMRFFRNFF</sequence>
<dbReference type="GO" id="GO:0005524">
    <property type="term" value="F:ATP binding"/>
    <property type="evidence" value="ECO:0007669"/>
    <property type="project" value="UniProtKB-KW"/>
</dbReference>
<evidence type="ECO:0000256" key="6">
    <source>
        <dbReference type="ARBA" id="ARBA00022737"/>
    </source>
</evidence>
<evidence type="ECO:0000313" key="14">
    <source>
        <dbReference type="EMBL" id="CAF1636406.1"/>
    </source>
</evidence>
<evidence type="ECO:0000256" key="11">
    <source>
        <dbReference type="RuleBase" id="RU365024"/>
    </source>
</evidence>
<dbReference type="Proteomes" id="UP000663842">
    <property type="component" value="Unassembled WGS sequence"/>
</dbReference>
<dbReference type="Proteomes" id="UP000663824">
    <property type="component" value="Unassembled WGS sequence"/>
</dbReference>
<dbReference type="EMBL" id="CAJNOW010014921">
    <property type="protein sequence ID" value="CAF1636406.1"/>
    <property type="molecule type" value="Genomic_DNA"/>
</dbReference>
<evidence type="ECO:0000256" key="7">
    <source>
        <dbReference type="ARBA" id="ARBA00023098"/>
    </source>
</evidence>
<dbReference type="Proteomes" id="UP000663834">
    <property type="component" value="Unassembled WGS sequence"/>
</dbReference>
<proteinExistence type="inferred from homology"/>
<evidence type="ECO:0000256" key="5">
    <source>
        <dbReference type="ARBA" id="ARBA00022679"/>
    </source>
</evidence>
<comment type="similarity">
    <text evidence="3 11">Belongs to the CDP-alcohol phosphatidyltransferase class-II family.</text>
</comment>
<evidence type="ECO:0000313" key="19">
    <source>
        <dbReference type="EMBL" id="CAF4090162.1"/>
    </source>
</evidence>
<name>A0A816VR02_9BILA</name>
<feature type="domain" description="PLD phosphodiesterase" evidence="12">
    <location>
        <begin position="145"/>
        <end position="171"/>
    </location>
</feature>
<dbReference type="PANTHER" id="PTHR12586">
    <property type="entry name" value="CDP-DIACYLGLYCEROL--SERINE O-PHOSPHATIDYLTRANSFERASE"/>
    <property type="match status" value="1"/>
</dbReference>
<dbReference type="AlphaFoldDB" id="A0A816VR02"/>
<accession>A0A816VR02</accession>
<dbReference type="GO" id="GO:0032049">
    <property type="term" value="P:cardiolipin biosynthetic process"/>
    <property type="evidence" value="ECO:0007669"/>
    <property type="project" value="InterPro"/>
</dbReference>
<reference evidence="17" key="1">
    <citation type="submission" date="2021-02" db="EMBL/GenBank/DDBJ databases">
        <authorList>
            <person name="Nowell W R."/>
        </authorList>
    </citation>
    <scope>NUCLEOTIDE SEQUENCE</scope>
</reference>
<dbReference type="Proteomes" id="UP000663855">
    <property type="component" value="Unassembled WGS sequence"/>
</dbReference>
<keyword evidence="5 11" id="KW-0808">Transferase</keyword>
<comment type="function">
    <text evidence="1 11">Functions in the biosynthesis of the anionic phospholipids phosphatidylglycerol and cardiolipin.</text>
</comment>
<dbReference type="EMBL" id="CAJNOV010001782">
    <property type="protein sequence ID" value="CAF1078524.1"/>
    <property type="molecule type" value="Genomic_DNA"/>
</dbReference>
<dbReference type="InterPro" id="IPR016270">
    <property type="entry name" value="PGS1"/>
</dbReference>
<evidence type="ECO:0000313" key="16">
    <source>
        <dbReference type="EMBL" id="CAF2045217.1"/>
    </source>
</evidence>
<evidence type="ECO:0000313" key="21">
    <source>
        <dbReference type="Proteomes" id="UP000663866"/>
    </source>
</evidence>
<dbReference type="GO" id="GO:0008444">
    <property type="term" value="F:CDP-diacylglycerol-glycerol-3-phosphate 3-phosphatidyltransferase activity"/>
    <property type="evidence" value="ECO:0007669"/>
    <property type="project" value="UniProtKB-EC"/>
</dbReference>
<keyword evidence="9 11" id="KW-1208">Phospholipid metabolism</keyword>
<evidence type="ECO:0000313" key="18">
    <source>
        <dbReference type="EMBL" id="CAF3936416.1"/>
    </source>
</evidence>
<protein>
    <recommendedName>
        <fullName evidence="11">CDP-diacylglycerol--glycerol-3-phosphate 3-phosphatidyltransferase</fullName>
        <ecNumber evidence="11">2.7.8.5</ecNumber>
    </recommendedName>
</protein>
<keyword evidence="4 11" id="KW-0444">Lipid biosynthesis</keyword>
<dbReference type="EMBL" id="CAJNRG010002247">
    <property type="protein sequence ID" value="CAF2045217.1"/>
    <property type="molecule type" value="Genomic_DNA"/>
</dbReference>
<dbReference type="EC" id="2.7.8.5" evidence="11"/>
<organism evidence="17 20">
    <name type="scientific">Rotaria magnacalcarata</name>
    <dbReference type="NCBI Taxonomy" id="392030"/>
    <lineage>
        <taxon>Eukaryota</taxon>
        <taxon>Metazoa</taxon>
        <taxon>Spiralia</taxon>
        <taxon>Gnathifera</taxon>
        <taxon>Rotifera</taxon>
        <taxon>Eurotatoria</taxon>
        <taxon>Bdelloidea</taxon>
        <taxon>Philodinida</taxon>
        <taxon>Philodinidae</taxon>
        <taxon>Rotaria</taxon>
    </lineage>
</organism>
<evidence type="ECO:0000256" key="3">
    <source>
        <dbReference type="ARBA" id="ARBA00010682"/>
    </source>
</evidence>
<dbReference type="EMBL" id="CAJOBG010001521">
    <property type="protein sequence ID" value="CAF3936416.1"/>
    <property type="molecule type" value="Genomic_DNA"/>
</dbReference>
<keyword evidence="11" id="KW-0547">Nucleotide-binding</keyword>
<dbReference type="PIRSF" id="PIRSF000850">
    <property type="entry name" value="Phospholipase_D_PSS"/>
    <property type="match status" value="1"/>
</dbReference>
<comment type="caution">
    <text evidence="17">The sequence shown here is derived from an EMBL/GenBank/DDBJ whole genome shotgun (WGS) entry which is preliminary data.</text>
</comment>
<dbReference type="SUPFAM" id="SSF56024">
    <property type="entry name" value="Phospholipase D/nuclease"/>
    <property type="match status" value="1"/>
</dbReference>
<keyword evidence="8 11" id="KW-0594">Phospholipid biosynthesis</keyword>
<evidence type="ECO:0000256" key="1">
    <source>
        <dbReference type="ARBA" id="ARBA00003537"/>
    </source>
</evidence>
<dbReference type="CDD" id="cd09137">
    <property type="entry name" value="PLDc_PGS1_euk_2"/>
    <property type="match status" value="1"/>
</dbReference>
<dbReference type="Gene3D" id="3.30.870.10">
    <property type="entry name" value="Endonuclease Chain A"/>
    <property type="match status" value="2"/>
</dbReference>
<evidence type="ECO:0000313" key="15">
    <source>
        <dbReference type="EMBL" id="CAF1949644.1"/>
    </source>
</evidence>
<dbReference type="EMBL" id="CAJNRF010000245">
    <property type="protein sequence ID" value="CAF1949644.1"/>
    <property type="molecule type" value="Genomic_DNA"/>
</dbReference>
<keyword evidence="6" id="KW-0677">Repeat</keyword>
<dbReference type="PROSITE" id="PS50035">
    <property type="entry name" value="PLD"/>
    <property type="match status" value="1"/>
</dbReference>
<keyword evidence="11" id="KW-0496">Mitochondrion</keyword>
<dbReference type="OrthoDB" id="10250191at2759"/>
<evidence type="ECO:0000313" key="17">
    <source>
        <dbReference type="EMBL" id="CAF2130863.1"/>
    </source>
</evidence>
<comment type="subcellular location">
    <subcellularLocation>
        <location evidence="11">Mitochondrion</location>
    </subcellularLocation>
</comment>
<evidence type="ECO:0000313" key="20">
    <source>
        <dbReference type="Proteomes" id="UP000663824"/>
    </source>
</evidence>